<protein>
    <submittedName>
        <fullName evidence="2">Uncharacterized protein</fullName>
    </submittedName>
</protein>
<dbReference type="EMBL" id="PQ287320">
    <property type="protein sequence ID" value="XHV10632.1"/>
    <property type="molecule type" value="Genomic_DNA"/>
</dbReference>
<name>A0AB74UGB2_9VIRU</name>
<gene>
    <name evidence="2" type="ORF">BL57_160</name>
</gene>
<reference evidence="2" key="1">
    <citation type="submission" date="2024-10" db="EMBL/GenBank/DDBJ databases">
        <title>Genetic diversity among independent isolates of the Dolichocephalovirinae subfamily.</title>
        <authorList>
            <person name="Ely B."/>
            <person name="Thomas Q."/>
            <person name="Mohammadi T."/>
        </authorList>
    </citation>
    <scope>NUCLEOTIDE SEQUENCE</scope>
</reference>
<sequence>MTTILVHGVLEGNCVGRFVRAGLTFDLIRPGFDSQGNKKQTWTQVLHEGVPIYEAKVRTEVENVIDRFDDLWEVHIGEDEDLLKKALAAVKKERASKFMDGKSGVAPAPALAHDERPAPKTYVG</sequence>
<proteinExistence type="predicted"/>
<feature type="region of interest" description="Disordered" evidence="1">
    <location>
        <begin position="100"/>
        <end position="124"/>
    </location>
</feature>
<evidence type="ECO:0000313" key="2">
    <source>
        <dbReference type="EMBL" id="XHV10632.1"/>
    </source>
</evidence>
<evidence type="ECO:0000256" key="1">
    <source>
        <dbReference type="SAM" id="MobiDB-lite"/>
    </source>
</evidence>
<accession>A0AB74UGB2</accession>
<organism evidence="2">
    <name type="scientific">Caulobacter phage BL57</name>
    <dbReference type="NCBI Taxonomy" id="3348355"/>
    <lineage>
        <taxon>Viruses</taxon>
    </lineage>
</organism>